<protein>
    <recommendedName>
        <fullName evidence="4">Exosortase K</fullName>
    </recommendedName>
</protein>
<evidence type="ECO:0000313" key="3">
    <source>
        <dbReference type="Proteomes" id="UP000760480"/>
    </source>
</evidence>
<keyword evidence="1" id="KW-1133">Transmembrane helix</keyword>
<dbReference type="EMBL" id="SPMZ01000032">
    <property type="protein sequence ID" value="NMQ19830.1"/>
    <property type="molecule type" value="Genomic_DNA"/>
</dbReference>
<organism evidence="2 3">
    <name type="scientific">Candidatus Competibacter phosphatis</name>
    <dbReference type="NCBI Taxonomy" id="221280"/>
    <lineage>
        <taxon>Bacteria</taxon>
        <taxon>Pseudomonadati</taxon>
        <taxon>Pseudomonadota</taxon>
        <taxon>Gammaproteobacteria</taxon>
        <taxon>Candidatus Competibacteraceae</taxon>
        <taxon>Candidatus Competibacter</taxon>
    </lineage>
</organism>
<sequence>MAGAERVARPGRAFGWRAWSLVLLLALAFKAGYSAAAAEQLQWLLRPLAGLLNATGLFNFMPVAGGEWLDAGHDLIIVKACAGGNFLIAAWLGWLWRGRTRPFGPMLALGAFAAAWLTTLLANAARIVLIGYGQDDLAQLTGLSDADSHRLIGIGVYFGALLLQLQGTGTTLAAPAIYLGVTLFAPLLNAWLTGRIGIDMTHALWLVGVPLATLLAALLFSRVSSGGWRLSRATETAGLLRRRHHACTKSGSNDMDAPTGWGIAVPNWEGVINPE</sequence>
<feature type="transmembrane region" description="Helical" evidence="1">
    <location>
        <begin position="172"/>
        <end position="192"/>
    </location>
</feature>
<evidence type="ECO:0000256" key="1">
    <source>
        <dbReference type="SAM" id="Phobius"/>
    </source>
</evidence>
<feature type="transmembrane region" description="Helical" evidence="1">
    <location>
        <begin position="204"/>
        <end position="223"/>
    </location>
</feature>
<comment type="caution">
    <text evidence="2">The sequence shown here is derived from an EMBL/GenBank/DDBJ whole genome shotgun (WGS) entry which is preliminary data.</text>
</comment>
<dbReference type="Proteomes" id="UP000760480">
    <property type="component" value="Unassembled WGS sequence"/>
</dbReference>
<feature type="transmembrane region" description="Helical" evidence="1">
    <location>
        <begin position="107"/>
        <end position="129"/>
    </location>
</feature>
<reference evidence="2 3" key="1">
    <citation type="submission" date="2019-03" db="EMBL/GenBank/DDBJ databases">
        <title>Metabolic reconstructions from genomes of highly enriched 'Candidatus Accumulibacter' and 'Candidatus Competibacter' bioreactor populations.</title>
        <authorList>
            <person name="Annavajhala M.K."/>
            <person name="Welles L."/>
            <person name="Abbas B."/>
            <person name="Sorokin D."/>
            <person name="Park H."/>
            <person name="Van Loosdrecht M."/>
            <person name="Chandran K."/>
        </authorList>
    </citation>
    <scope>NUCLEOTIDE SEQUENCE [LARGE SCALE GENOMIC DNA]</scope>
    <source>
        <strain evidence="2 3">SBR_G</strain>
    </source>
</reference>
<keyword evidence="3" id="KW-1185">Reference proteome</keyword>
<feature type="transmembrane region" description="Helical" evidence="1">
    <location>
        <begin position="76"/>
        <end position="95"/>
    </location>
</feature>
<feature type="transmembrane region" description="Helical" evidence="1">
    <location>
        <begin position="149"/>
        <end position="165"/>
    </location>
</feature>
<evidence type="ECO:0008006" key="4">
    <source>
        <dbReference type="Google" id="ProtNLM"/>
    </source>
</evidence>
<keyword evidence="1" id="KW-0472">Membrane</keyword>
<name>A0ABX1TPJ1_9GAMM</name>
<keyword evidence="1" id="KW-0812">Transmembrane</keyword>
<dbReference type="RefSeq" id="WP_169249095.1">
    <property type="nucleotide sequence ID" value="NZ_SPMZ01000032.1"/>
</dbReference>
<evidence type="ECO:0000313" key="2">
    <source>
        <dbReference type="EMBL" id="NMQ19830.1"/>
    </source>
</evidence>
<accession>A0ABX1TPJ1</accession>
<gene>
    <name evidence="2" type="ORF">E4P82_11845</name>
</gene>
<proteinExistence type="predicted"/>